<proteinExistence type="predicted"/>
<dbReference type="EMBL" id="CP050831">
    <property type="protein sequence ID" value="QIU96323.1"/>
    <property type="molecule type" value="Genomic_DNA"/>
</dbReference>
<keyword evidence="2" id="KW-1185">Reference proteome</keyword>
<organism evidence="1 2">
    <name type="scientific">Bacteroides faecium</name>
    <dbReference type="NCBI Taxonomy" id="2715212"/>
    <lineage>
        <taxon>Bacteria</taxon>
        <taxon>Pseudomonadati</taxon>
        <taxon>Bacteroidota</taxon>
        <taxon>Bacteroidia</taxon>
        <taxon>Bacteroidales</taxon>
        <taxon>Bacteroidaceae</taxon>
        <taxon>Bacteroides</taxon>
    </lineage>
</organism>
<reference evidence="1 2" key="1">
    <citation type="submission" date="2020-03" db="EMBL/GenBank/DDBJ databases">
        <title>Genomic analysis of Bacteroides faecium CBA7301.</title>
        <authorList>
            <person name="Kim J."/>
            <person name="Roh S.W."/>
        </authorList>
    </citation>
    <scope>NUCLEOTIDE SEQUENCE [LARGE SCALE GENOMIC DNA]</scope>
    <source>
        <strain evidence="1 2">CBA7301</strain>
    </source>
</reference>
<gene>
    <name evidence="1" type="ORF">BacF7301_20170</name>
</gene>
<dbReference type="KEGG" id="bfc:BacF7301_20170"/>
<dbReference type="RefSeq" id="WP_167965653.1">
    <property type="nucleotide sequence ID" value="NZ_CP050831.1"/>
</dbReference>
<sequence length="58" mass="6929">MDNRNELRLKMLVDTLNNTLEATDKKQLINLMAEIIQVVELLKWDEKYNNTDPFMFVD</sequence>
<evidence type="ECO:0000313" key="2">
    <source>
        <dbReference type="Proteomes" id="UP000501780"/>
    </source>
</evidence>
<protein>
    <submittedName>
        <fullName evidence="1">Uncharacterized protein</fullName>
    </submittedName>
</protein>
<accession>A0A6H0KT46</accession>
<dbReference type="Proteomes" id="UP000501780">
    <property type="component" value="Chromosome"/>
</dbReference>
<evidence type="ECO:0000313" key="1">
    <source>
        <dbReference type="EMBL" id="QIU96323.1"/>
    </source>
</evidence>
<name>A0A6H0KT46_9BACE</name>
<dbReference type="AlphaFoldDB" id="A0A6H0KT46"/>